<dbReference type="STRING" id="1123501.Wenmar_00914"/>
<dbReference type="Proteomes" id="UP000035100">
    <property type="component" value="Unassembled WGS sequence"/>
</dbReference>
<dbReference type="EMBL" id="AONG01000005">
    <property type="protein sequence ID" value="KIQ70538.1"/>
    <property type="molecule type" value="Genomic_DNA"/>
</dbReference>
<name>A0A0D0QHI6_9RHOB</name>
<dbReference type="eggNOG" id="ENOG50337ZU">
    <property type="taxonomic scope" value="Bacteria"/>
</dbReference>
<evidence type="ECO:0000256" key="1">
    <source>
        <dbReference type="SAM" id="Phobius"/>
    </source>
</evidence>
<accession>A0A0D0QHI6</accession>
<evidence type="ECO:0000313" key="3">
    <source>
        <dbReference type="Proteomes" id="UP000035100"/>
    </source>
</evidence>
<gene>
    <name evidence="2" type="ORF">Wenmar_00914</name>
</gene>
<dbReference type="OrthoDB" id="1524823at2"/>
<comment type="caution">
    <text evidence="2">The sequence shown here is derived from an EMBL/GenBank/DDBJ whole genome shotgun (WGS) entry which is preliminary data.</text>
</comment>
<dbReference type="RefSeq" id="WP_018304280.1">
    <property type="nucleotide sequence ID" value="NZ_KB902312.1"/>
</dbReference>
<proteinExistence type="predicted"/>
<keyword evidence="3" id="KW-1185">Reference proteome</keyword>
<keyword evidence="1" id="KW-0812">Transmembrane</keyword>
<keyword evidence="1" id="KW-1133">Transmembrane helix</keyword>
<organism evidence="2 3">
    <name type="scientific">Wenxinia marina DSM 24838</name>
    <dbReference type="NCBI Taxonomy" id="1123501"/>
    <lineage>
        <taxon>Bacteria</taxon>
        <taxon>Pseudomonadati</taxon>
        <taxon>Pseudomonadota</taxon>
        <taxon>Alphaproteobacteria</taxon>
        <taxon>Rhodobacterales</taxon>
        <taxon>Roseobacteraceae</taxon>
        <taxon>Wenxinia</taxon>
    </lineage>
</organism>
<feature type="transmembrane region" description="Helical" evidence="1">
    <location>
        <begin position="48"/>
        <end position="72"/>
    </location>
</feature>
<keyword evidence="1" id="KW-0472">Membrane</keyword>
<sequence>MAEAAALAFAFLAGATALFQLALAAGAPWGHLTLAGAFPGVLPRSVRLGAAVQAALLAFLAAAVLSAAGLAVELPRWTVWVAVAVSALSTVGNAATPSRAERRLWLPVAVGMLATSLAVALIG</sequence>
<protein>
    <submittedName>
        <fullName evidence="2">Uncharacterized protein</fullName>
    </submittedName>
</protein>
<dbReference type="AlphaFoldDB" id="A0A0D0QHI6"/>
<evidence type="ECO:0000313" key="2">
    <source>
        <dbReference type="EMBL" id="KIQ70538.1"/>
    </source>
</evidence>
<reference evidence="2 3" key="1">
    <citation type="submission" date="2013-01" db="EMBL/GenBank/DDBJ databases">
        <authorList>
            <person name="Fiebig A."/>
            <person name="Goeker M."/>
            <person name="Klenk H.-P.P."/>
        </authorList>
    </citation>
    <scope>NUCLEOTIDE SEQUENCE [LARGE SCALE GENOMIC DNA]</scope>
    <source>
        <strain evidence="2 3">DSM 24838</strain>
    </source>
</reference>
<feature type="transmembrane region" description="Helical" evidence="1">
    <location>
        <begin position="104"/>
        <end position="122"/>
    </location>
</feature>